<feature type="compositionally biased region" description="Basic and acidic residues" evidence="1">
    <location>
        <begin position="122"/>
        <end position="145"/>
    </location>
</feature>
<feature type="compositionally biased region" description="Basic and acidic residues" evidence="1">
    <location>
        <begin position="95"/>
        <end position="106"/>
    </location>
</feature>
<keyword evidence="3" id="KW-1185">Reference proteome</keyword>
<feature type="compositionally biased region" description="Polar residues" evidence="1">
    <location>
        <begin position="26"/>
        <end position="41"/>
    </location>
</feature>
<name>A0A1Q3CJU5_CEPFO</name>
<dbReference type="InParanoid" id="A0A1Q3CJU5"/>
<evidence type="ECO:0000313" key="3">
    <source>
        <dbReference type="Proteomes" id="UP000187406"/>
    </source>
</evidence>
<dbReference type="GO" id="GO:0003743">
    <property type="term" value="F:translation initiation factor activity"/>
    <property type="evidence" value="ECO:0007669"/>
    <property type="project" value="InterPro"/>
</dbReference>
<dbReference type="AlphaFoldDB" id="A0A1Q3CJU5"/>
<evidence type="ECO:0000256" key="1">
    <source>
        <dbReference type="SAM" id="MobiDB-lite"/>
    </source>
</evidence>
<feature type="region of interest" description="Disordered" evidence="1">
    <location>
        <begin position="282"/>
        <end position="305"/>
    </location>
</feature>
<dbReference type="PANTHER" id="PTHR32091">
    <property type="entry name" value="EUKARYOTIC TRANSLATION INITIATION FACTOR 4B"/>
    <property type="match status" value="1"/>
</dbReference>
<protein>
    <submittedName>
        <fullName evidence="2">eIF-4B domain-containing protein</fullName>
    </submittedName>
</protein>
<dbReference type="STRING" id="3775.A0A1Q3CJU5"/>
<dbReference type="InterPro" id="IPR010433">
    <property type="entry name" value="EIF-4B_pln"/>
</dbReference>
<reference evidence="3" key="1">
    <citation type="submission" date="2016-04" db="EMBL/GenBank/DDBJ databases">
        <title>Cephalotus genome sequencing.</title>
        <authorList>
            <person name="Fukushima K."/>
            <person name="Hasebe M."/>
            <person name="Fang X."/>
        </authorList>
    </citation>
    <scope>NUCLEOTIDE SEQUENCE [LARGE SCALE GENOMIC DNA]</scope>
    <source>
        <strain evidence="3">cv. St1</strain>
    </source>
</reference>
<proteinExistence type="predicted"/>
<sequence>MAATVSPWAKPGAWALDAEEQEAELKQQSQLTSNNSGTAATTDFPPLSAAASTKQKKKNQTLSLAEFSSLSSAQPSPQPVGRTHEDLLLLPTGPRQRESGPSRADETDNWVSGKKSFTGNGFDRRDGGERRERGGFFDSQSKADEVDSWVSNKSFAPSEGRRFGGGFERRGSFDSLSIGGGGGGADSDSWGKKKTSEESSGGGGGGGGSGGMRPKLVLQPRTLPVAKEGGEGGGVGVRVKAAGANPFGEARPREEVLAEKGMDWKETEEKFKATKFVGKEERAAEGRRGFGSAWTDNKTERTWRK</sequence>
<dbReference type="Pfam" id="PF06273">
    <property type="entry name" value="eIF-4B"/>
    <property type="match status" value="2"/>
</dbReference>
<organism evidence="2 3">
    <name type="scientific">Cephalotus follicularis</name>
    <name type="common">Albany pitcher plant</name>
    <dbReference type="NCBI Taxonomy" id="3775"/>
    <lineage>
        <taxon>Eukaryota</taxon>
        <taxon>Viridiplantae</taxon>
        <taxon>Streptophyta</taxon>
        <taxon>Embryophyta</taxon>
        <taxon>Tracheophyta</taxon>
        <taxon>Spermatophyta</taxon>
        <taxon>Magnoliopsida</taxon>
        <taxon>eudicotyledons</taxon>
        <taxon>Gunneridae</taxon>
        <taxon>Pentapetalae</taxon>
        <taxon>rosids</taxon>
        <taxon>fabids</taxon>
        <taxon>Oxalidales</taxon>
        <taxon>Cephalotaceae</taxon>
        <taxon>Cephalotus</taxon>
    </lineage>
</organism>
<dbReference type="GO" id="GO:0003729">
    <property type="term" value="F:mRNA binding"/>
    <property type="evidence" value="ECO:0007669"/>
    <property type="project" value="TreeGrafter"/>
</dbReference>
<dbReference type="FunCoup" id="A0A1Q3CJU5">
    <property type="interactions" value="134"/>
</dbReference>
<feature type="compositionally biased region" description="Low complexity" evidence="1">
    <location>
        <begin position="62"/>
        <end position="75"/>
    </location>
</feature>
<comment type="caution">
    <text evidence="2">The sequence shown here is derived from an EMBL/GenBank/DDBJ whole genome shotgun (WGS) entry which is preliminary data.</text>
</comment>
<dbReference type="OrthoDB" id="48651at2759"/>
<evidence type="ECO:0000313" key="2">
    <source>
        <dbReference type="EMBL" id="GAV80536.1"/>
    </source>
</evidence>
<feature type="compositionally biased region" description="Basic and acidic residues" evidence="1">
    <location>
        <begin position="159"/>
        <end position="172"/>
    </location>
</feature>
<feature type="compositionally biased region" description="Gly residues" evidence="1">
    <location>
        <begin position="200"/>
        <end position="211"/>
    </location>
</feature>
<feature type="region of interest" description="Disordered" evidence="1">
    <location>
        <begin position="19"/>
        <end position="219"/>
    </location>
</feature>
<accession>A0A1Q3CJU5</accession>
<dbReference type="Proteomes" id="UP000187406">
    <property type="component" value="Unassembled WGS sequence"/>
</dbReference>
<dbReference type="EMBL" id="BDDD01002204">
    <property type="protein sequence ID" value="GAV80536.1"/>
    <property type="molecule type" value="Genomic_DNA"/>
</dbReference>
<gene>
    <name evidence="2" type="ORF">CFOL_v3_23997</name>
</gene>
<dbReference type="PANTHER" id="PTHR32091:SF17">
    <property type="entry name" value="EUKARYOTIC TRANSLATION INITIATION FACTOR 4B3"/>
    <property type="match status" value="1"/>
</dbReference>
<feature type="non-terminal residue" evidence="2">
    <location>
        <position position="305"/>
    </location>
</feature>